<evidence type="ECO:0000313" key="2">
    <source>
        <dbReference type="EMBL" id="MCQ8180664.1"/>
    </source>
</evidence>
<keyword evidence="1" id="KW-0812">Transmembrane</keyword>
<evidence type="ECO:0000256" key="1">
    <source>
        <dbReference type="SAM" id="Phobius"/>
    </source>
</evidence>
<reference evidence="2 3" key="1">
    <citation type="submission" date="2022-07" db="EMBL/GenBank/DDBJ databases">
        <title>Methylomonas rivi sp. nov., Methylomonas rosea sp. nov., Methylomonas aureus sp. nov. and Methylomonas subterranea sp. nov., four novel methanotrophs isolated from a freshwater creek and the deep terrestrial subsurface.</title>
        <authorList>
            <person name="Abin C."/>
            <person name="Sankaranarayanan K."/>
            <person name="Garner C."/>
            <person name="Sindelar R."/>
            <person name="Kotary K."/>
            <person name="Garner R."/>
            <person name="Barclay S."/>
            <person name="Lawson P."/>
            <person name="Krumholz L."/>
        </authorList>
    </citation>
    <scope>NUCLEOTIDE SEQUENCE [LARGE SCALE GENOMIC DNA]</scope>
    <source>
        <strain evidence="2 3">SURF-1</strain>
    </source>
</reference>
<gene>
    <name evidence="2" type="ORF">NP603_06070</name>
</gene>
<dbReference type="EMBL" id="JANIBM010000005">
    <property type="protein sequence ID" value="MCQ8180664.1"/>
    <property type="molecule type" value="Genomic_DNA"/>
</dbReference>
<dbReference type="Proteomes" id="UP001524569">
    <property type="component" value="Unassembled WGS sequence"/>
</dbReference>
<protein>
    <submittedName>
        <fullName evidence="2">DUF805 domain-containing protein</fullName>
    </submittedName>
</protein>
<dbReference type="RefSeq" id="WP_256610028.1">
    <property type="nucleotide sequence ID" value="NZ_JANIBM010000005.1"/>
</dbReference>
<accession>A0ABT1UG27</accession>
<feature type="transmembrane region" description="Helical" evidence="1">
    <location>
        <begin position="71"/>
        <end position="93"/>
    </location>
</feature>
<evidence type="ECO:0000313" key="3">
    <source>
        <dbReference type="Proteomes" id="UP001524569"/>
    </source>
</evidence>
<sequence length="140" mass="15358">MLRYDRSRYIALGLPCLINTALMVYELELKLGEFPAGVIERGYWVLAAGLGLFGATAMIKRARDIGSSAWGILLGFLFAPPLMLLIGLVLCFVPSNPDADRLEPAPAAATIKTWLLGSGLLLIPWFAVLALRQWQEHFAT</sequence>
<feature type="transmembrane region" description="Helical" evidence="1">
    <location>
        <begin position="9"/>
        <end position="27"/>
    </location>
</feature>
<dbReference type="Pfam" id="PF05656">
    <property type="entry name" value="DUF805"/>
    <property type="match status" value="1"/>
</dbReference>
<name>A0ABT1UG27_9GAMM</name>
<proteinExistence type="predicted"/>
<dbReference type="InterPro" id="IPR008523">
    <property type="entry name" value="DUF805"/>
</dbReference>
<keyword evidence="3" id="KW-1185">Reference proteome</keyword>
<feature type="transmembrane region" description="Helical" evidence="1">
    <location>
        <begin position="113"/>
        <end position="131"/>
    </location>
</feature>
<comment type="caution">
    <text evidence="2">The sequence shown here is derived from an EMBL/GenBank/DDBJ whole genome shotgun (WGS) entry which is preliminary data.</text>
</comment>
<feature type="transmembrane region" description="Helical" evidence="1">
    <location>
        <begin position="42"/>
        <end position="59"/>
    </location>
</feature>
<keyword evidence="1" id="KW-0472">Membrane</keyword>
<organism evidence="2 3">
    <name type="scientific">Methylomonas aurea</name>
    <dbReference type="NCBI Taxonomy" id="2952224"/>
    <lineage>
        <taxon>Bacteria</taxon>
        <taxon>Pseudomonadati</taxon>
        <taxon>Pseudomonadota</taxon>
        <taxon>Gammaproteobacteria</taxon>
        <taxon>Methylococcales</taxon>
        <taxon>Methylococcaceae</taxon>
        <taxon>Methylomonas</taxon>
    </lineage>
</organism>
<keyword evidence="1" id="KW-1133">Transmembrane helix</keyword>